<dbReference type="EMBL" id="DWYW01000041">
    <property type="protein sequence ID" value="HJA89550.1"/>
    <property type="molecule type" value="Genomic_DNA"/>
</dbReference>
<feature type="domain" description="HNH nuclease" evidence="1">
    <location>
        <begin position="33"/>
        <end position="81"/>
    </location>
</feature>
<dbReference type="Proteomes" id="UP000886856">
    <property type="component" value="Unassembled WGS sequence"/>
</dbReference>
<organism evidence="2 3">
    <name type="scientific">Candidatus Jeotgalibaca merdavium</name>
    <dbReference type="NCBI Taxonomy" id="2838627"/>
    <lineage>
        <taxon>Bacteria</taxon>
        <taxon>Bacillati</taxon>
        <taxon>Bacillota</taxon>
        <taxon>Bacilli</taxon>
        <taxon>Lactobacillales</taxon>
        <taxon>Carnobacteriaceae</taxon>
        <taxon>Jeotgalibaca</taxon>
    </lineage>
</organism>
<dbReference type="GO" id="GO:0004519">
    <property type="term" value="F:endonuclease activity"/>
    <property type="evidence" value="ECO:0007669"/>
    <property type="project" value="UniProtKB-KW"/>
</dbReference>
<dbReference type="InterPro" id="IPR044925">
    <property type="entry name" value="His-Me_finger_sf"/>
</dbReference>
<dbReference type="Gene3D" id="3.90.75.20">
    <property type="match status" value="1"/>
</dbReference>
<protein>
    <submittedName>
        <fullName evidence="2">HNH endonuclease</fullName>
    </submittedName>
</protein>
<comment type="caution">
    <text evidence="2">The sequence shown here is derived from an EMBL/GenBank/DDBJ whole genome shotgun (WGS) entry which is preliminary data.</text>
</comment>
<dbReference type="Pfam" id="PF13392">
    <property type="entry name" value="HNH_3"/>
    <property type="match status" value="1"/>
</dbReference>
<accession>A0A9D2KXM2</accession>
<keyword evidence="2" id="KW-0540">Nuclease</keyword>
<evidence type="ECO:0000313" key="2">
    <source>
        <dbReference type="EMBL" id="HJA89550.1"/>
    </source>
</evidence>
<sequence length="212" mass="24908">MEVEYKDGYAYADNYKFRKDTNTGYYLSTRKIGVSRLRLHVYVWEKHNGDIPKGYEIHHKDENKNNNEIENLACLSKKEHLRWHGEHISDELKDKWIANLNDNARPKASEWHRSPEGRKWHREHAKKTLTKENLVYVEKKCELCGKTYETAREWSKYCSPNCVTKARKKSGVDNEERKCAVCGSSFIRNKYSKTKTCSKKCAGKLISKTKKS</sequence>
<dbReference type="SMART" id="SM00507">
    <property type="entry name" value="HNHc"/>
    <property type="match status" value="1"/>
</dbReference>
<reference evidence="2" key="1">
    <citation type="journal article" date="2021" name="PeerJ">
        <title>Extensive microbial diversity within the chicken gut microbiome revealed by metagenomics and culture.</title>
        <authorList>
            <person name="Gilroy R."/>
            <person name="Ravi A."/>
            <person name="Getino M."/>
            <person name="Pursley I."/>
            <person name="Horton D.L."/>
            <person name="Alikhan N.F."/>
            <person name="Baker D."/>
            <person name="Gharbi K."/>
            <person name="Hall N."/>
            <person name="Watson M."/>
            <person name="Adriaenssens E.M."/>
            <person name="Foster-Nyarko E."/>
            <person name="Jarju S."/>
            <person name="Secka A."/>
            <person name="Antonio M."/>
            <person name="Oren A."/>
            <person name="Chaudhuri R.R."/>
            <person name="La Ragione R."/>
            <person name="Hildebrand F."/>
            <person name="Pallen M.J."/>
        </authorList>
    </citation>
    <scope>NUCLEOTIDE SEQUENCE</scope>
    <source>
        <strain evidence="2">CHK171-505</strain>
    </source>
</reference>
<dbReference type="AlphaFoldDB" id="A0A9D2KXM2"/>
<dbReference type="SUPFAM" id="SSF54060">
    <property type="entry name" value="His-Me finger endonucleases"/>
    <property type="match status" value="1"/>
</dbReference>
<evidence type="ECO:0000313" key="3">
    <source>
        <dbReference type="Proteomes" id="UP000886856"/>
    </source>
</evidence>
<reference evidence="2" key="2">
    <citation type="submission" date="2021-04" db="EMBL/GenBank/DDBJ databases">
        <authorList>
            <person name="Gilroy R."/>
        </authorList>
    </citation>
    <scope>NUCLEOTIDE SEQUENCE</scope>
    <source>
        <strain evidence="2">CHK171-505</strain>
    </source>
</reference>
<keyword evidence="2" id="KW-0378">Hydrolase</keyword>
<keyword evidence="2" id="KW-0255">Endonuclease</keyword>
<dbReference type="InterPro" id="IPR003615">
    <property type="entry name" value="HNH_nuc"/>
</dbReference>
<gene>
    <name evidence="2" type="ORF">H9948_02055</name>
</gene>
<proteinExistence type="predicted"/>
<name>A0A9D2KXM2_9LACT</name>
<evidence type="ECO:0000259" key="1">
    <source>
        <dbReference type="SMART" id="SM00507"/>
    </source>
</evidence>